<evidence type="ECO:0000313" key="1">
    <source>
        <dbReference type="EMBL" id="CAE8702668.1"/>
    </source>
</evidence>
<sequence length="144" mass="16295">MSDDEAVEGVVCWSSWEILHEERLVLLEPGRLFFSRELRGIDSHVSKMFEPVKREPAWENHCVRVAFLHLGRALSKRVGHEGTARCSGVVRMYISHAPCIACAASVAQFVRFFPAVRLVIDFDSSQSAKRRLADAERPVVSERT</sequence>
<proteinExistence type="predicted"/>
<organism evidence="1 2">
    <name type="scientific">Polarella glacialis</name>
    <name type="common">Dinoflagellate</name>
    <dbReference type="NCBI Taxonomy" id="89957"/>
    <lineage>
        <taxon>Eukaryota</taxon>
        <taxon>Sar</taxon>
        <taxon>Alveolata</taxon>
        <taxon>Dinophyceae</taxon>
        <taxon>Suessiales</taxon>
        <taxon>Suessiaceae</taxon>
        <taxon>Polarella</taxon>
    </lineage>
</organism>
<name>A0A813KF53_POLGL</name>
<gene>
    <name evidence="1" type="ORF">PGLA2088_LOCUS32537</name>
</gene>
<accession>A0A813KF53</accession>
<dbReference type="AlphaFoldDB" id="A0A813KF53"/>
<protein>
    <submittedName>
        <fullName evidence="1">Uncharacterized protein</fullName>
    </submittedName>
</protein>
<dbReference type="Proteomes" id="UP000626109">
    <property type="component" value="Unassembled WGS sequence"/>
</dbReference>
<evidence type="ECO:0000313" key="2">
    <source>
        <dbReference type="Proteomes" id="UP000626109"/>
    </source>
</evidence>
<comment type="caution">
    <text evidence="1">The sequence shown here is derived from an EMBL/GenBank/DDBJ whole genome shotgun (WGS) entry which is preliminary data.</text>
</comment>
<reference evidence="1" key="1">
    <citation type="submission" date="2021-02" db="EMBL/GenBank/DDBJ databases">
        <authorList>
            <person name="Dougan E. K."/>
            <person name="Rhodes N."/>
            <person name="Thang M."/>
            <person name="Chan C."/>
        </authorList>
    </citation>
    <scope>NUCLEOTIDE SEQUENCE</scope>
</reference>
<dbReference type="EMBL" id="CAJNNW010030169">
    <property type="protein sequence ID" value="CAE8702668.1"/>
    <property type="molecule type" value="Genomic_DNA"/>
</dbReference>